<evidence type="ECO:0000313" key="2">
    <source>
        <dbReference type="EMBL" id="KAJ8936580.1"/>
    </source>
</evidence>
<proteinExistence type="predicted"/>
<comment type="caution">
    <text evidence="2">The sequence shown here is derived from an EMBL/GenBank/DDBJ whole genome shotgun (WGS) entry which is preliminary data.</text>
</comment>
<evidence type="ECO:0000313" key="3">
    <source>
        <dbReference type="Proteomes" id="UP001162162"/>
    </source>
</evidence>
<keyword evidence="3" id="KW-1185">Reference proteome</keyword>
<dbReference type="AlphaFoldDB" id="A0AAV8XD13"/>
<dbReference type="Proteomes" id="UP001162162">
    <property type="component" value="Unassembled WGS sequence"/>
</dbReference>
<keyword evidence="1" id="KW-1133">Transmembrane helix</keyword>
<protein>
    <submittedName>
        <fullName evidence="2">Uncharacterized protein</fullName>
    </submittedName>
</protein>
<name>A0AAV8XD13_9CUCU</name>
<organism evidence="2 3">
    <name type="scientific">Aromia moschata</name>
    <dbReference type="NCBI Taxonomy" id="1265417"/>
    <lineage>
        <taxon>Eukaryota</taxon>
        <taxon>Metazoa</taxon>
        <taxon>Ecdysozoa</taxon>
        <taxon>Arthropoda</taxon>
        <taxon>Hexapoda</taxon>
        <taxon>Insecta</taxon>
        <taxon>Pterygota</taxon>
        <taxon>Neoptera</taxon>
        <taxon>Endopterygota</taxon>
        <taxon>Coleoptera</taxon>
        <taxon>Polyphaga</taxon>
        <taxon>Cucujiformia</taxon>
        <taxon>Chrysomeloidea</taxon>
        <taxon>Cerambycidae</taxon>
        <taxon>Cerambycinae</taxon>
        <taxon>Callichromatini</taxon>
        <taxon>Aromia</taxon>
    </lineage>
</organism>
<evidence type="ECO:0000256" key="1">
    <source>
        <dbReference type="SAM" id="Phobius"/>
    </source>
</evidence>
<sequence length="136" mass="15161">MSEHEGIRKRARSATRAEEIQAVEQKARKTSQINRHTLYGIRVDPIQWFYILSGQDEAGSEHPSIVLIIYSVIPVVFVPSHRKGSCCKIVLEIIPTGPGMVIHIINLLVLILLPMVIIHVKDGFSLVGASGCYYNI</sequence>
<reference evidence="2" key="1">
    <citation type="journal article" date="2023" name="Insect Mol. Biol.">
        <title>Genome sequencing provides insights into the evolution of gene families encoding plant cell wall-degrading enzymes in longhorned beetles.</title>
        <authorList>
            <person name="Shin N.R."/>
            <person name="Okamura Y."/>
            <person name="Kirsch R."/>
            <person name="Pauchet Y."/>
        </authorList>
    </citation>
    <scope>NUCLEOTIDE SEQUENCE</scope>
    <source>
        <strain evidence="2">AMC_N1</strain>
    </source>
</reference>
<gene>
    <name evidence="2" type="ORF">NQ318_008052</name>
</gene>
<accession>A0AAV8XD13</accession>
<dbReference type="EMBL" id="JAPWTK010000733">
    <property type="protein sequence ID" value="KAJ8936580.1"/>
    <property type="molecule type" value="Genomic_DNA"/>
</dbReference>
<feature type="transmembrane region" description="Helical" evidence="1">
    <location>
        <begin position="100"/>
        <end position="120"/>
    </location>
</feature>
<keyword evidence="1" id="KW-0472">Membrane</keyword>
<keyword evidence="1" id="KW-0812">Transmembrane</keyword>